<dbReference type="PANTHER" id="PTHR30473:SF2">
    <property type="entry name" value="PIN DOMAIN-CONTAINING PROTEIN"/>
    <property type="match status" value="1"/>
</dbReference>
<evidence type="ECO:0000256" key="2">
    <source>
        <dbReference type="ARBA" id="ARBA00022840"/>
    </source>
</evidence>
<proteinExistence type="inferred from homology"/>
<evidence type="ECO:0000256" key="1">
    <source>
        <dbReference type="ARBA" id="ARBA00022741"/>
    </source>
</evidence>
<gene>
    <name evidence="6" type="ORF">L7E55_11005</name>
</gene>
<dbReference type="SUPFAM" id="SSF52540">
    <property type="entry name" value="P-loop containing nucleoside triphosphate hydrolases"/>
    <property type="match status" value="1"/>
</dbReference>
<evidence type="ECO:0000313" key="7">
    <source>
        <dbReference type="Proteomes" id="UP001154312"/>
    </source>
</evidence>
<dbReference type="EMBL" id="JAKOAV010000020">
    <property type="protein sequence ID" value="MDF9408878.1"/>
    <property type="molecule type" value="Genomic_DNA"/>
</dbReference>
<comment type="caution">
    <text evidence="6">The sequence shown here is derived from an EMBL/GenBank/DDBJ whole genome shotgun (WGS) entry which is preliminary data.</text>
</comment>
<feature type="domain" description="PIN" evidence="5">
    <location>
        <begin position="5"/>
        <end position="139"/>
    </location>
</feature>
<dbReference type="RefSeq" id="WP_277444285.1">
    <property type="nucleotide sequence ID" value="NZ_JAKOAV010000020.1"/>
</dbReference>
<dbReference type="InterPro" id="IPR029060">
    <property type="entry name" value="PIN-like_dom_sf"/>
</dbReference>
<dbReference type="Gene3D" id="3.40.50.1010">
    <property type="entry name" value="5'-nuclease"/>
    <property type="match status" value="1"/>
</dbReference>
<organism evidence="6 7">
    <name type="scientific">Pelotomaculum isophthalicicum JI</name>
    <dbReference type="NCBI Taxonomy" id="947010"/>
    <lineage>
        <taxon>Bacteria</taxon>
        <taxon>Bacillati</taxon>
        <taxon>Bacillota</taxon>
        <taxon>Clostridia</taxon>
        <taxon>Eubacteriales</taxon>
        <taxon>Desulfotomaculaceae</taxon>
        <taxon>Pelotomaculum</taxon>
    </lineage>
</organism>
<dbReference type="GO" id="GO:0005829">
    <property type="term" value="C:cytosol"/>
    <property type="evidence" value="ECO:0007669"/>
    <property type="project" value="TreeGrafter"/>
</dbReference>
<name>A0A9X4JWC6_9FIRM</name>
<dbReference type="Gene3D" id="3.40.50.300">
    <property type="entry name" value="P-loop containing nucleotide triphosphate hydrolases"/>
    <property type="match status" value="1"/>
</dbReference>
<dbReference type="InterPro" id="IPR051451">
    <property type="entry name" value="PhoH2-like"/>
</dbReference>
<comment type="similarity">
    <text evidence="3">In the N-terminal section; belongs to the PINc/VapC protein family.</text>
</comment>
<dbReference type="Pfam" id="PF13638">
    <property type="entry name" value="PIN_4"/>
    <property type="match status" value="1"/>
</dbReference>
<dbReference type="PANTHER" id="PTHR30473">
    <property type="entry name" value="PROTEIN PHOH"/>
    <property type="match status" value="1"/>
</dbReference>
<dbReference type="InterPro" id="IPR002716">
    <property type="entry name" value="PIN_dom"/>
</dbReference>
<dbReference type="GO" id="GO:0005524">
    <property type="term" value="F:ATP binding"/>
    <property type="evidence" value="ECO:0007669"/>
    <property type="project" value="UniProtKB-KW"/>
</dbReference>
<sequence>MTVRVLDTNVLLDRPIEEIIQSFPPCKIILPLAVIHELDNFKGLEDQRGLYARSAIRFLDGLRPKLHQGVHLKTGHFFKVEVNHTDVQLPEILSKNKINNRILTVSKGIMEEEEPLELITQDIYTRLIADILGIPAENYIVENVELGNLYSGWCEIQISAQDIQKFYQLNYFSTDYPLLANQYVKMVDKTGGTHYGRYRVDDQTIVPLRRDLQAFGIGPAEGNVEQRFLMDALLNPDIQLVSILGPAGTGKTLLALAAGLCQVINKGLYSKLIVSRALIPHSQDIGALPGDKEEKLSPWMGAIFDNLEFLLSGFAGNKYDRKSSPAEQVGRFMEEGYIELEALAYIRGRSIPGQWVIIDEAQNLTKENVKTIITRAGKGTKIVITGDIQQIDNCRLTATNNGFVTLIEAFKGRQIYAHITLNRTERSSLAALGVELL</sequence>
<accession>A0A9X4JWC6</accession>
<dbReference type="Proteomes" id="UP001154312">
    <property type="component" value="Unassembled WGS sequence"/>
</dbReference>
<evidence type="ECO:0000256" key="3">
    <source>
        <dbReference type="ARBA" id="ARBA00046345"/>
    </source>
</evidence>
<reference evidence="6" key="1">
    <citation type="submission" date="2022-02" db="EMBL/GenBank/DDBJ databases">
        <authorList>
            <person name="Leng L."/>
        </authorList>
    </citation>
    <scope>NUCLEOTIDE SEQUENCE</scope>
    <source>
        <strain evidence="6">JI</strain>
    </source>
</reference>
<keyword evidence="2" id="KW-0067">ATP-binding</keyword>
<keyword evidence="1" id="KW-0547">Nucleotide-binding</keyword>
<protein>
    <submittedName>
        <fullName evidence="6">PhoH family protein</fullName>
    </submittedName>
</protein>
<dbReference type="CDD" id="cd09883">
    <property type="entry name" value="PIN_VapC_PhoHL-ATPase"/>
    <property type="match status" value="1"/>
</dbReference>
<dbReference type="SUPFAM" id="SSF88723">
    <property type="entry name" value="PIN domain-like"/>
    <property type="match status" value="1"/>
</dbReference>
<dbReference type="AlphaFoldDB" id="A0A9X4JWC6"/>
<keyword evidence="7" id="KW-1185">Reference proteome</keyword>
<evidence type="ECO:0000259" key="4">
    <source>
        <dbReference type="Pfam" id="PF02562"/>
    </source>
</evidence>
<evidence type="ECO:0000313" key="6">
    <source>
        <dbReference type="EMBL" id="MDF9408878.1"/>
    </source>
</evidence>
<dbReference type="InterPro" id="IPR003714">
    <property type="entry name" value="PhoH"/>
</dbReference>
<dbReference type="InterPro" id="IPR027417">
    <property type="entry name" value="P-loop_NTPase"/>
</dbReference>
<dbReference type="Pfam" id="PF02562">
    <property type="entry name" value="PhoH"/>
    <property type="match status" value="1"/>
</dbReference>
<feature type="domain" description="PhoH-like protein" evidence="4">
    <location>
        <begin position="223"/>
        <end position="424"/>
    </location>
</feature>
<evidence type="ECO:0000259" key="5">
    <source>
        <dbReference type="Pfam" id="PF13638"/>
    </source>
</evidence>